<comment type="caution">
    <text evidence="1">The sequence shown here is derived from an EMBL/GenBank/DDBJ whole genome shotgun (WGS) entry which is preliminary data.</text>
</comment>
<evidence type="ECO:0000313" key="2">
    <source>
        <dbReference type="Proteomes" id="UP000216533"/>
    </source>
</evidence>
<sequence length="135" mass="14421">MTLASSGLNRPAADVLATLAPEIDRHPPDLCNPVLQVALRPRWGNARLILSLDEAGRVIAATWFVWAGTSVDELTDLFRRLNLELGTPTDASASSAAPTVAARGLGMIEAYLHLESEAHQRGVPCVQLSVARKDG</sequence>
<evidence type="ECO:0000313" key="1">
    <source>
        <dbReference type="EMBL" id="OYN89574.1"/>
    </source>
</evidence>
<dbReference type="RefSeq" id="WP_094449780.1">
    <property type="nucleotide sequence ID" value="NZ_NMVI01000008.1"/>
</dbReference>
<organism evidence="1 2">
    <name type="scientific">Parenemella sanctibonifatiensis</name>
    <dbReference type="NCBI Taxonomy" id="2016505"/>
    <lineage>
        <taxon>Bacteria</taxon>
        <taxon>Bacillati</taxon>
        <taxon>Actinomycetota</taxon>
        <taxon>Actinomycetes</taxon>
        <taxon>Propionibacteriales</taxon>
        <taxon>Propionibacteriaceae</taxon>
        <taxon>Parenemella</taxon>
    </lineage>
</organism>
<proteinExistence type="predicted"/>
<dbReference type="Proteomes" id="UP000216533">
    <property type="component" value="Unassembled WGS sequence"/>
</dbReference>
<dbReference type="EMBL" id="NMVI01000008">
    <property type="protein sequence ID" value="OYN89574.1"/>
    <property type="molecule type" value="Genomic_DNA"/>
</dbReference>
<accession>A0A255EDE1</accession>
<dbReference type="AlphaFoldDB" id="A0A255EDE1"/>
<name>A0A255EDE1_9ACTN</name>
<protein>
    <submittedName>
        <fullName evidence="1">Uncharacterized protein</fullName>
    </submittedName>
</protein>
<reference evidence="1 2" key="1">
    <citation type="submission" date="2017-07" db="EMBL/GenBank/DDBJ databases">
        <title>Draft whole genome sequences of clinical Proprionibacteriaceae strains.</title>
        <authorList>
            <person name="Bernier A.-M."/>
            <person name="Bernard K."/>
            <person name="Domingo M.-C."/>
        </authorList>
    </citation>
    <scope>NUCLEOTIDE SEQUENCE [LARGE SCALE GENOMIC DNA]</scope>
    <source>
        <strain evidence="1 2">NML 160184</strain>
    </source>
</reference>
<gene>
    <name evidence="1" type="ORF">CGZ92_02295</name>
</gene>